<evidence type="ECO:0000259" key="1">
    <source>
        <dbReference type="Pfam" id="PF07883"/>
    </source>
</evidence>
<name>A0A101E400_9THEO</name>
<dbReference type="InterPro" id="IPR011051">
    <property type="entry name" value="RmlC_Cupin_sf"/>
</dbReference>
<dbReference type="SUPFAM" id="SSF51182">
    <property type="entry name" value="RmlC-like cupins"/>
    <property type="match status" value="1"/>
</dbReference>
<organism evidence="2 3">
    <name type="scientific">Caldanaerobacter subterraneus</name>
    <dbReference type="NCBI Taxonomy" id="911092"/>
    <lineage>
        <taxon>Bacteria</taxon>
        <taxon>Bacillati</taxon>
        <taxon>Bacillota</taxon>
        <taxon>Clostridia</taxon>
        <taxon>Thermoanaerobacterales</taxon>
        <taxon>Thermoanaerobacteraceae</taxon>
        <taxon>Caldanaerobacter</taxon>
    </lineage>
</organism>
<feature type="domain" description="Cupin type-2" evidence="1">
    <location>
        <begin position="40"/>
        <end position="108"/>
    </location>
</feature>
<dbReference type="CDD" id="cd02222">
    <property type="entry name" value="cupin_TM1459-like"/>
    <property type="match status" value="1"/>
</dbReference>
<dbReference type="InterPro" id="IPR014710">
    <property type="entry name" value="RmlC-like_jellyroll"/>
</dbReference>
<protein>
    <submittedName>
        <fullName evidence="2">Quercetin dioxygenase-like cupin family protein</fullName>
    </submittedName>
</protein>
<dbReference type="Proteomes" id="UP000294886">
    <property type="component" value="Unassembled WGS sequence"/>
</dbReference>
<keyword evidence="2" id="KW-0223">Dioxygenase</keyword>
<dbReference type="GO" id="GO:0051213">
    <property type="term" value="F:dioxygenase activity"/>
    <property type="evidence" value="ECO:0007669"/>
    <property type="project" value="UniProtKB-KW"/>
</dbReference>
<dbReference type="AlphaFoldDB" id="A0A101E400"/>
<dbReference type="EMBL" id="SLWU01000001">
    <property type="protein sequence ID" value="TCO68624.1"/>
    <property type="molecule type" value="Genomic_DNA"/>
</dbReference>
<evidence type="ECO:0000313" key="3">
    <source>
        <dbReference type="Proteomes" id="UP000294886"/>
    </source>
</evidence>
<dbReference type="Pfam" id="PF07883">
    <property type="entry name" value="Cupin_2"/>
    <property type="match status" value="1"/>
</dbReference>
<dbReference type="PANTHER" id="PTHR37694:SF1">
    <property type="entry name" value="SLR8022 PROTEIN"/>
    <property type="match status" value="1"/>
</dbReference>
<dbReference type="PANTHER" id="PTHR37694">
    <property type="entry name" value="SLR8022 PROTEIN"/>
    <property type="match status" value="1"/>
</dbReference>
<dbReference type="RefSeq" id="WP_022587529.1">
    <property type="nucleotide sequence ID" value="NZ_JBFNEK010000002.1"/>
</dbReference>
<evidence type="ECO:0000313" key="2">
    <source>
        <dbReference type="EMBL" id="TCO68624.1"/>
    </source>
</evidence>
<dbReference type="InterPro" id="IPR013096">
    <property type="entry name" value="Cupin_2"/>
</dbReference>
<sequence>MIVSHKDKKTPSKLEGELKNVVKRILITPQDGWEGWVMRHFEIGPEGYTLKHSHPWPHINYIIKGQGMLYVDGKEYEITGGSFAYIPSNALHQFVNMGEEVLELICIVPEEGESEIKRR</sequence>
<gene>
    <name evidence="2" type="ORF">EV203_10194</name>
</gene>
<comment type="caution">
    <text evidence="2">The sequence shown here is derived from an EMBL/GenBank/DDBJ whole genome shotgun (WGS) entry which is preliminary data.</text>
</comment>
<proteinExistence type="predicted"/>
<accession>A0A101E400</accession>
<keyword evidence="2" id="KW-0560">Oxidoreductase</keyword>
<reference evidence="2 3" key="1">
    <citation type="submission" date="2019-03" db="EMBL/GenBank/DDBJ databases">
        <title>Genomic Encyclopedia of Type Strains, Phase IV (KMG-IV): sequencing the most valuable type-strain genomes for metagenomic binning, comparative biology and taxonomic classification.</title>
        <authorList>
            <person name="Goeker M."/>
        </authorList>
    </citation>
    <scope>NUCLEOTIDE SEQUENCE [LARGE SCALE GENOMIC DNA]</scope>
    <source>
        <strain evidence="2 3">DSM 13054</strain>
    </source>
</reference>
<dbReference type="Gene3D" id="2.60.120.10">
    <property type="entry name" value="Jelly Rolls"/>
    <property type="match status" value="1"/>
</dbReference>